<accession>A0AA39Q4Q4</accession>
<protein>
    <submittedName>
        <fullName evidence="1">Uncharacterized protein</fullName>
    </submittedName>
</protein>
<comment type="caution">
    <text evidence="1">The sequence shown here is derived from an EMBL/GenBank/DDBJ whole genome shotgun (WGS) entry which is preliminary data.</text>
</comment>
<dbReference type="AlphaFoldDB" id="A0AA39Q4Q4"/>
<dbReference type="Proteomes" id="UP001175228">
    <property type="component" value="Unassembled WGS sequence"/>
</dbReference>
<name>A0AA39Q4Q4_9AGAR</name>
<organism evidence="1 2">
    <name type="scientific">Armillaria luteobubalina</name>
    <dbReference type="NCBI Taxonomy" id="153913"/>
    <lineage>
        <taxon>Eukaryota</taxon>
        <taxon>Fungi</taxon>
        <taxon>Dikarya</taxon>
        <taxon>Basidiomycota</taxon>
        <taxon>Agaricomycotina</taxon>
        <taxon>Agaricomycetes</taxon>
        <taxon>Agaricomycetidae</taxon>
        <taxon>Agaricales</taxon>
        <taxon>Marasmiineae</taxon>
        <taxon>Physalacriaceae</taxon>
        <taxon>Armillaria</taxon>
    </lineage>
</organism>
<gene>
    <name evidence="1" type="ORF">EDD18DRAFT_1392903</name>
</gene>
<keyword evidence="2" id="KW-1185">Reference proteome</keyword>
<reference evidence="1" key="1">
    <citation type="submission" date="2023-06" db="EMBL/GenBank/DDBJ databases">
        <authorList>
            <consortium name="Lawrence Berkeley National Laboratory"/>
            <person name="Ahrendt S."/>
            <person name="Sahu N."/>
            <person name="Indic B."/>
            <person name="Wong-Bajracharya J."/>
            <person name="Merenyi Z."/>
            <person name="Ke H.-M."/>
            <person name="Monk M."/>
            <person name="Kocsube S."/>
            <person name="Drula E."/>
            <person name="Lipzen A."/>
            <person name="Balint B."/>
            <person name="Henrissat B."/>
            <person name="Andreopoulos B."/>
            <person name="Martin F.M."/>
            <person name="Harder C.B."/>
            <person name="Rigling D."/>
            <person name="Ford K.L."/>
            <person name="Foster G.D."/>
            <person name="Pangilinan J."/>
            <person name="Papanicolaou A."/>
            <person name="Barry K."/>
            <person name="LaButti K."/>
            <person name="Viragh M."/>
            <person name="Koriabine M."/>
            <person name="Yan M."/>
            <person name="Riley R."/>
            <person name="Champramary S."/>
            <person name="Plett K.L."/>
            <person name="Tsai I.J."/>
            <person name="Slot J."/>
            <person name="Sipos G."/>
            <person name="Plett J."/>
            <person name="Nagy L.G."/>
            <person name="Grigoriev I.V."/>
        </authorList>
    </citation>
    <scope>NUCLEOTIDE SEQUENCE</scope>
    <source>
        <strain evidence="1">HWK02</strain>
    </source>
</reference>
<sequence>MRGLWQNPGASSTVGKTWRCTYNYCHIGVIEASSEKGGDFAGMTATIQETHDLDRHLTDELWKASFHGDQISRSEGTVPVNIHECASDVLVTLHRNDNDVSVHIWERLSAFAVLKVLSKHRFKFSLPSSGAIVWSEKHSLCLLVLARNLPDRNRRAAFKETLYTARGNTRVQCAVKLSCQTRLTIILPYVGLEAFSLVCSNASSTSNPRFITAVLCWIYCVFTTHTFVCIVPKHLLTLVPSSNHYPTKFTLNVNYSACIFITPNTWAIGA</sequence>
<evidence type="ECO:0000313" key="1">
    <source>
        <dbReference type="EMBL" id="KAK0495774.1"/>
    </source>
</evidence>
<evidence type="ECO:0000313" key="2">
    <source>
        <dbReference type="Proteomes" id="UP001175228"/>
    </source>
</evidence>
<dbReference type="EMBL" id="JAUEPU010000017">
    <property type="protein sequence ID" value="KAK0495774.1"/>
    <property type="molecule type" value="Genomic_DNA"/>
</dbReference>
<proteinExistence type="predicted"/>